<evidence type="ECO:0000313" key="3">
    <source>
        <dbReference type="EMBL" id="OGY12842.1"/>
    </source>
</evidence>
<accession>A0A1G1VC86</accession>
<dbReference type="Proteomes" id="UP000178272">
    <property type="component" value="Unassembled WGS sequence"/>
</dbReference>
<dbReference type="STRING" id="1797517.A3F61_04575"/>
<name>A0A1G1VC86_9BACT</name>
<feature type="compositionally biased region" description="Basic and acidic residues" evidence="1">
    <location>
        <begin position="146"/>
        <end position="161"/>
    </location>
</feature>
<feature type="transmembrane region" description="Helical" evidence="2">
    <location>
        <begin position="46"/>
        <end position="68"/>
    </location>
</feature>
<organism evidence="3 4">
    <name type="scientific">Candidatus Blackburnbacteria bacterium RIFCSPHIGHO2_12_FULL_41_13b</name>
    <dbReference type="NCBI Taxonomy" id="1797517"/>
    <lineage>
        <taxon>Bacteria</taxon>
        <taxon>Candidatus Blackburniibacteriota</taxon>
    </lineage>
</organism>
<comment type="caution">
    <text evidence="3">The sequence shown here is derived from an EMBL/GenBank/DDBJ whole genome shotgun (WGS) entry which is preliminary data.</text>
</comment>
<feature type="region of interest" description="Disordered" evidence="1">
    <location>
        <begin position="146"/>
        <end position="173"/>
    </location>
</feature>
<dbReference type="AlphaFoldDB" id="A0A1G1VC86"/>
<feature type="transmembrane region" description="Helical" evidence="2">
    <location>
        <begin position="112"/>
        <end position="132"/>
    </location>
</feature>
<evidence type="ECO:0000256" key="1">
    <source>
        <dbReference type="SAM" id="MobiDB-lite"/>
    </source>
</evidence>
<gene>
    <name evidence="3" type="ORF">A3F61_04575</name>
</gene>
<dbReference type="EMBL" id="MHCA01000005">
    <property type="protein sequence ID" value="OGY12842.1"/>
    <property type="molecule type" value="Genomic_DNA"/>
</dbReference>
<feature type="compositionally biased region" description="Polar residues" evidence="1">
    <location>
        <begin position="162"/>
        <end position="173"/>
    </location>
</feature>
<keyword evidence="2" id="KW-0472">Membrane</keyword>
<evidence type="ECO:0000313" key="4">
    <source>
        <dbReference type="Proteomes" id="UP000178272"/>
    </source>
</evidence>
<keyword evidence="2" id="KW-0812">Transmembrane</keyword>
<evidence type="ECO:0000256" key="2">
    <source>
        <dbReference type="SAM" id="Phobius"/>
    </source>
</evidence>
<reference evidence="3 4" key="1">
    <citation type="journal article" date="2016" name="Nat. Commun.">
        <title>Thousands of microbial genomes shed light on interconnected biogeochemical processes in an aquifer system.</title>
        <authorList>
            <person name="Anantharaman K."/>
            <person name="Brown C.T."/>
            <person name="Hug L.A."/>
            <person name="Sharon I."/>
            <person name="Castelle C.J."/>
            <person name="Probst A.J."/>
            <person name="Thomas B.C."/>
            <person name="Singh A."/>
            <person name="Wilkins M.J."/>
            <person name="Karaoz U."/>
            <person name="Brodie E.L."/>
            <person name="Williams K.H."/>
            <person name="Hubbard S.S."/>
            <person name="Banfield J.F."/>
        </authorList>
    </citation>
    <scope>NUCLEOTIDE SEQUENCE [LARGE SCALE GENOMIC DNA]</scope>
</reference>
<keyword evidence="2" id="KW-1133">Transmembrane helix</keyword>
<protein>
    <submittedName>
        <fullName evidence="3">Uncharacterized protein</fullName>
    </submittedName>
</protein>
<sequence>MKKDFILILIIGLFTLAYVLDAIVSPLKIRLVTPYHFFTPEIMAQYIFTSVSIAIKGLAIFLSTLWLISFTGVKTLIKGAILILISAFMQLYTIQEVATRSQTLPLEWALSFTLAGVILIIPGLLYLVLGLFKKLHALVLGKDESAHDRGDEDYRNEDSPKPNKNSAFWENKN</sequence>
<proteinExistence type="predicted"/>
<feature type="transmembrane region" description="Helical" evidence="2">
    <location>
        <begin position="75"/>
        <end position="92"/>
    </location>
</feature>